<sequence>MIVTIQAAFCVVKELLQSLLSYCHESYHSEDTCKSNVDAIEIPKENWEPTRRRELQTNSHVQLSSQSSNVMSENADNLRKGFNQSNNQENLAPHSNYTFLEEDWDNDIVSNAHLSRTEPDPEPSNNETFMMEHNSYLAVNGNKDLHWDETSSTHSSDSEACSASAQHFETDLATKSLHLVSERDWLDELESLYFSDMLTELKSLLPRAFEASRNCFDFVMYVIKFADFDIQAGKKSLAYITLVELEAWLKLKTEGKGVQEVQKLGYWPTDNQKDLALEVVASSTFLLFEPVKRTFQLDSGDNSFLTKHVRFLMHSRKKYKEAATIAYKLKLQRHFEVTEILLPLIIVDKLQLAESYVAGCPTSLQLFMKMIDELCVMTDDELELVVEKTVSPKPKEHRLKNKILVKLGERLVKMFHLKAENYPNIYKEKNLNGLKYLLSKKYSEKQPVSHKWDDLIESALGDNKWLQHKLIESLVEFDDIAEAARWTMYYCVPLESVHPLIKDLVESWQAASEDSEDWEAEIEGKAERRVYNDTSSTFKSTSTNCYRLPLSADRIFVVDNSQSLRECTQVLCKPGNVVGFDTEWRPTMCRAGTDDRLSIIQLSTWTEVFILDVIAMTDNVRDSEIQQFAESFFANPQVLKLGYGVDSDFRNLVSSCPLYEHALKRLARFVDLCPLSKEILRIPSVQRKVNSRMHSVSVRERACIEEERGLSELVFLCLGQPLDKTYQISDWERRPLSEDQLTYAALDAFCLLEIYEVLKRWVVESRLRVDMEPSLVLTWLQPNKEKQRRSRRKQPKPGTRSSDLLPPAKKRDPIPPQSLRVVVDTMLQDLGQHLRCCGIDVVILDNKGDHERVFEISQTENRIILTTGLPYEQLRTRVPEGMCVCVPSGKIRQQVSTLVKYFNVQVKKQDIFSRCQVCNGYNFVQLHQDDMRLVMGIFHGRYKAPLPGFEPKNCPVNLKDLTLPGGVPLKLGTLPETVVDSVDLFFCCSTCGKVFWEGGYHKRVNAQFSYVLHSSQ</sequence>
<protein>
    <submittedName>
        <fullName evidence="3">Exonuclease mut-7-like</fullName>
    </submittedName>
</protein>
<dbReference type="InterPro" id="IPR052408">
    <property type="entry name" value="Exonuclease_MUT-7-like"/>
</dbReference>
<dbReference type="STRING" id="50429.A0A2B4SBQ2"/>
<dbReference type="Pfam" id="PF01927">
    <property type="entry name" value="Mut7-C"/>
    <property type="match status" value="1"/>
</dbReference>
<dbReference type="Proteomes" id="UP000225706">
    <property type="component" value="Unassembled WGS sequence"/>
</dbReference>
<dbReference type="AlphaFoldDB" id="A0A2B4SBQ2"/>
<comment type="caution">
    <text evidence="3">The sequence shown here is derived from an EMBL/GenBank/DDBJ whole genome shotgun (WGS) entry which is preliminary data.</text>
</comment>
<dbReference type="GO" id="GO:0003676">
    <property type="term" value="F:nucleic acid binding"/>
    <property type="evidence" value="ECO:0007669"/>
    <property type="project" value="InterPro"/>
</dbReference>
<organism evidence="3 4">
    <name type="scientific">Stylophora pistillata</name>
    <name type="common">Smooth cauliflower coral</name>
    <dbReference type="NCBI Taxonomy" id="50429"/>
    <lineage>
        <taxon>Eukaryota</taxon>
        <taxon>Metazoa</taxon>
        <taxon>Cnidaria</taxon>
        <taxon>Anthozoa</taxon>
        <taxon>Hexacorallia</taxon>
        <taxon>Scleractinia</taxon>
        <taxon>Astrocoeniina</taxon>
        <taxon>Pocilloporidae</taxon>
        <taxon>Stylophora</taxon>
    </lineage>
</organism>
<keyword evidence="3" id="KW-0378">Hydrolase</keyword>
<evidence type="ECO:0000313" key="3">
    <source>
        <dbReference type="EMBL" id="PFX26519.1"/>
    </source>
</evidence>
<dbReference type="PANTHER" id="PTHR47765">
    <property type="entry name" value="3'-5' EXONUCLEASE DOMAIN-CONTAINING PROTEIN"/>
    <property type="match status" value="1"/>
</dbReference>
<feature type="region of interest" description="Disordered" evidence="1">
    <location>
        <begin position="783"/>
        <end position="815"/>
    </location>
</feature>
<dbReference type="Gene3D" id="3.30.420.10">
    <property type="entry name" value="Ribonuclease H-like superfamily/Ribonuclease H"/>
    <property type="match status" value="1"/>
</dbReference>
<reference evidence="4" key="1">
    <citation type="journal article" date="2017" name="bioRxiv">
        <title>Comparative analysis of the genomes of Stylophora pistillata and Acropora digitifera provides evidence for extensive differences between species of corals.</title>
        <authorList>
            <person name="Voolstra C.R."/>
            <person name="Li Y."/>
            <person name="Liew Y.J."/>
            <person name="Baumgarten S."/>
            <person name="Zoccola D."/>
            <person name="Flot J.-F."/>
            <person name="Tambutte S."/>
            <person name="Allemand D."/>
            <person name="Aranda M."/>
        </authorList>
    </citation>
    <scope>NUCLEOTIDE SEQUENCE [LARGE SCALE GENOMIC DNA]</scope>
</reference>
<dbReference type="GO" id="GO:0008408">
    <property type="term" value="F:3'-5' exonuclease activity"/>
    <property type="evidence" value="ECO:0007669"/>
    <property type="project" value="InterPro"/>
</dbReference>
<proteinExistence type="predicted"/>
<keyword evidence="3" id="KW-0540">Nuclease</keyword>
<accession>A0A2B4SBQ2</accession>
<dbReference type="SUPFAM" id="SSF53098">
    <property type="entry name" value="Ribonuclease H-like"/>
    <property type="match status" value="1"/>
</dbReference>
<gene>
    <name evidence="3" type="primary">EXD3</name>
    <name evidence="3" type="ORF">AWC38_SpisGene8823</name>
</gene>
<feature type="compositionally biased region" description="Basic residues" evidence="1">
    <location>
        <begin position="786"/>
        <end position="795"/>
    </location>
</feature>
<dbReference type="Pfam" id="PF01612">
    <property type="entry name" value="DNA_pol_A_exo1"/>
    <property type="match status" value="1"/>
</dbReference>
<feature type="domain" description="3'-5' exonuclease" evidence="2">
    <location>
        <begin position="555"/>
        <end position="763"/>
    </location>
</feature>
<dbReference type="InterPro" id="IPR002562">
    <property type="entry name" value="3'-5'_exonuclease_dom"/>
</dbReference>
<evidence type="ECO:0000313" key="4">
    <source>
        <dbReference type="Proteomes" id="UP000225706"/>
    </source>
</evidence>
<dbReference type="EMBL" id="LSMT01000124">
    <property type="protein sequence ID" value="PFX26519.1"/>
    <property type="molecule type" value="Genomic_DNA"/>
</dbReference>
<dbReference type="InterPro" id="IPR036397">
    <property type="entry name" value="RNaseH_sf"/>
</dbReference>
<dbReference type="InterPro" id="IPR012337">
    <property type="entry name" value="RNaseH-like_sf"/>
</dbReference>
<name>A0A2B4SBQ2_STYPI</name>
<dbReference type="PANTHER" id="PTHR47765:SF2">
    <property type="entry name" value="EXONUCLEASE MUT-7 HOMOLOG"/>
    <property type="match status" value="1"/>
</dbReference>
<keyword evidence="4" id="KW-1185">Reference proteome</keyword>
<dbReference type="InterPro" id="IPR002782">
    <property type="entry name" value="Mut7-C_RNAse_dom"/>
</dbReference>
<evidence type="ECO:0000256" key="1">
    <source>
        <dbReference type="SAM" id="MobiDB-lite"/>
    </source>
</evidence>
<dbReference type="OrthoDB" id="18193at2759"/>
<dbReference type="SMART" id="SM00474">
    <property type="entry name" value="35EXOc"/>
    <property type="match status" value="1"/>
</dbReference>
<evidence type="ECO:0000259" key="2">
    <source>
        <dbReference type="SMART" id="SM00474"/>
    </source>
</evidence>
<dbReference type="GO" id="GO:0006139">
    <property type="term" value="P:nucleobase-containing compound metabolic process"/>
    <property type="evidence" value="ECO:0007669"/>
    <property type="project" value="InterPro"/>
</dbReference>
<keyword evidence="3" id="KW-0269">Exonuclease</keyword>